<dbReference type="Gene3D" id="3.40.710.10">
    <property type="entry name" value="DD-peptidase/beta-lactamase superfamily"/>
    <property type="match status" value="1"/>
</dbReference>
<feature type="non-terminal residue" evidence="2">
    <location>
        <position position="207"/>
    </location>
</feature>
<dbReference type="InterPro" id="IPR012338">
    <property type="entry name" value="Beta-lactam/transpept-like"/>
</dbReference>
<keyword evidence="3" id="KW-1185">Reference proteome</keyword>
<dbReference type="InterPro" id="IPR052907">
    <property type="entry name" value="Beta-lactamase/esterase"/>
</dbReference>
<evidence type="ECO:0000313" key="2">
    <source>
        <dbReference type="EMBL" id="KHJ79459.1"/>
    </source>
</evidence>
<proteinExistence type="predicted"/>
<reference evidence="2 3" key="1">
    <citation type="submission" date="2014-03" db="EMBL/GenBank/DDBJ databases">
        <title>Draft genome of the hookworm Oesophagostomum dentatum.</title>
        <authorList>
            <person name="Mitreva M."/>
        </authorList>
    </citation>
    <scope>NUCLEOTIDE SEQUENCE [LARGE SCALE GENOMIC DNA]</scope>
    <source>
        <strain evidence="2 3">OD-Hann</strain>
    </source>
</reference>
<feature type="domain" description="Beta-lactamase-related" evidence="1">
    <location>
        <begin position="20"/>
        <end position="204"/>
    </location>
</feature>
<dbReference type="Proteomes" id="UP000053660">
    <property type="component" value="Unassembled WGS sequence"/>
</dbReference>
<dbReference type="PANTHER" id="PTHR43319">
    <property type="entry name" value="BETA-LACTAMASE-RELATED"/>
    <property type="match status" value="1"/>
</dbReference>
<evidence type="ECO:0000313" key="3">
    <source>
        <dbReference type="Proteomes" id="UP000053660"/>
    </source>
</evidence>
<dbReference type="InterPro" id="IPR001466">
    <property type="entry name" value="Beta-lactam-related"/>
</dbReference>
<dbReference type="Pfam" id="PF00144">
    <property type="entry name" value="Beta-lactamase"/>
    <property type="match status" value="1"/>
</dbReference>
<feature type="non-terminal residue" evidence="2">
    <location>
        <position position="1"/>
    </location>
</feature>
<gene>
    <name evidence="2" type="ORF">OESDEN_20894</name>
</gene>
<dbReference type="PANTHER" id="PTHR43319:SF2">
    <property type="entry name" value="BETA-LACTAMASE-RELATED DOMAIN-CONTAINING PROTEIN"/>
    <property type="match status" value="1"/>
</dbReference>
<evidence type="ECO:0000259" key="1">
    <source>
        <dbReference type="Pfam" id="PF00144"/>
    </source>
</evidence>
<dbReference type="EMBL" id="KN604889">
    <property type="protein sequence ID" value="KHJ79459.1"/>
    <property type="molecule type" value="Genomic_DNA"/>
</dbReference>
<protein>
    <submittedName>
        <fullName evidence="2">Beta-lactamase</fullName>
    </submittedName>
</protein>
<dbReference type="OrthoDB" id="5946976at2759"/>
<dbReference type="SUPFAM" id="SSF56601">
    <property type="entry name" value="beta-lactamase/transpeptidase-like"/>
    <property type="match status" value="1"/>
</dbReference>
<organism evidence="2 3">
    <name type="scientific">Oesophagostomum dentatum</name>
    <name type="common">Nodular worm</name>
    <dbReference type="NCBI Taxonomy" id="61180"/>
    <lineage>
        <taxon>Eukaryota</taxon>
        <taxon>Metazoa</taxon>
        <taxon>Ecdysozoa</taxon>
        <taxon>Nematoda</taxon>
        <taxon>Chromadorea</taxon>
        <taxon>Rhabditida</taxon>
        <taxon>Rhabditina</taxon>
        <taxon>Rhabditomorpha</taxon>
        <taxon>Strongyloidea</taxon>
        <taxon>Strongylidae</taxon>
        <taxon>Oesophagostomum</taxon>
    </lineage>
</organism>
<dbReference type="AlphaFoldDB" id="A0A0B1S3F6"/>
<sequence>LGSKKLTLTVYFPEKVALFFSKNFEDGWERDGASLAVFINGTKVVDLWGGYADQQAARKWRQDTMTVTFSTTKAVAALCVALLVERGRLRYDELVSTYWPGFAKHGKANVTVQMALSHEACAGLGYLDTPITEEIAADHNKIREILENEWPKWEPGRKNGYHAYTYGWIIDQIVRHADEKHRSVGQFLREEITGPHRTSLHLFPTML</sequence>
<name>A0A0B1S3F6_OESDE</name>
<accession>A0A0B1S3F6</accession>